<reference evidence="1 2" key="1">
    <citation type="submission" date="2023-08" db="EMBL/GenBank/DDBJ databases">
        <title>Functional and genomic diversity of the sorghum phyllosphere microbiome.</title>
        <authorList>
            <person name="Shade A."/>
        </authorList>
    </citation>
    <scope>NUCLEOTIDE SEQUENCE [LARGE SCALE GENOMIC DNA]</scope>
    <source>
        <strain evidence="1 2">SORGH_AS_0445</strain>
    </source>
</reference>
<organism evidence="1 2">
    <name type="scientific">Microbacterium foliorum</name>
    <dbReference type="NCBI Taxonomy" id="104336"/>
    <lineage>
        <taxon>Bacteria</taxon>
        <taxon>Bacillati</taxon>
        <taxon>Actinomycetota</taxon>
        <taxon>Actinomycetes</taxon>
        <taxon>Micrococcales</taxon>
        <taxon>Microbacteriaceae</taxon>
        <taxon>Microbacterium</taxon>
    </lineage>
</organism>
<dbReference type="Proteomes" id="UP001249291">
    <property type="component" value="Unassembled WGS sequence"/>
</dbReference>
<dbReference type="EMBL" id="JAVIZQ010000001">
    <property type="protein sequence ID" value="MDR6143355.1"/>
    <property type="molecule type" value="Genomic_DNA"/>
</dbReference>
<proteinExistence type="predicted"/>
<sequence>MTEDPRRLRWAVNGARTFRIPADAADVALVEIDRAMQSAHFRADVPGAEAGVQRIHRRGSVVGDVLIGGSGLSTLTTRLGPLSARGVAVTWIGPVDAHSIRVIVSLVAGSHVGGDFVDGVDEAVRALVSRGIPVEDDGWSRSVDVDETLPANPRRAAELGLTR</sequence>
<dbReference type="RefSeq" id="WP_309692327.1">
    <property type="nucleotide sequence ID" value="NZ_JAVIZQ010000001.1"/>
</dbReference>
<protein>
    <submittedName>
        <fullName evidence="1">Uncharacterized protein</fullName>
    </submittedName>
</protein>
<comment type="caution">
    <text evidence="1">The sequence shown here is derived from an EMBL/GenBank/DDBJ whole genome shotgun (WGS) entry which is preliminary data.</text>
</comment>
<name>A0ABU1HW97_9MICO</name>
<gene>
    <name evidence="1" type="ORF">QE375_002909</name>
</gene>
<evidence type="ECO:0000313" key="1">
    <source>
        <dbReference type="EMBL" id="MDR6143355.1"/>
    </source>
</evidence>
<evidence type="ECO:0000313" key="2">
    <source>
        <dbReference type="Proteomes" id="UP001249291"/>
    </source>
</evidence>
<keyword evidence="2" id="KW-1185">Reference proteome</keyword>
<accession>A0ABU1HW97</accession>